<sequence>MDSFIDDEINSADENEPVLLDISDILNLKRQKKKNIKEEINYMQKNLNFLKPLEEYDNYDDNEFLISKKENSRIINKENYSSEYNTYHLNIYSKCKIYYKRTFEKLKNIFTNKKRDENFLYYSNNFSSDCFNILANRLYYSKITSYLYIFVLLLNVFILVYGFFTKILSKFIVCSEIFVIFMLLIEVCLRLMTEGSNYFYHFDGLFDVTVTFMCFFLLISSGDLKIFYETSTVKTKNKEIEEIISNSLTVLRFSFQLFRTITLFMHHKRTKAPNDNIDFSLLNLPKDDF</sequence>
<gene>
    <name evidence="2" type="ORF">PRELSG_1321100</name>
</gene>
<feature type="transmembrane region" description="Helical" evidence="1">
    <location>
        <begin position="146"/>
        <end position="164"/>
    </location>
</feature>
<protein>
    <recommendedName>
        <fullName evidence="4">Ion transport domain-containing protein</fullName>
    </recommendedName>
</protein>
<keyword evidence="1" id="KW-1133">Transmembrane helix</keyword>
<dbReference type="PANTHER" id="PTHR38483">
    <property type="entry name" value="CHROMOSOME 1, WHOLE GENOME SHOTGUN SEQUENCE"/>
    <property type="match status" value="1"/>
</dbReference>
<evidence type="ECO:0000313" key="3">
    <source>
        <dbReference type="Proteomes" id="UP000220158"/>
    </source>
</evidence>
<feature type="transmembrane region" description="Helical" evidence="1">
    <location>
        <begin position="171"/>
        <end position="192"/>
    </location>
</feature>
<dbReference type="OMA" id="QFFRTIT"/>
<keyword evidence="1" id="KW-0472">Membrane</keyword>
<dbReference type="RefSeq" id="XP_028535859.1">
    <property type="nucleotide sequence ID" value="XM_028678743.1"/>
</dbReference>
<evidence type="ECO:0000256" key="1">
    <source>
        <dbReference type="SAM" id="Phobius"/>
    </source>
</evidence>
<accession>A0A1J1HHV2</accession>
<keyword evidence="3" id="KW-1185">Reference proteome</keyword>
<dbReference type="PANTHER" id="PTHR38483:SF1">
    <property type="entry name" value="ION TRANSPORT DOMAIN-CONTAINING PROTEIN"/>
    <property type="match status" value="1"/>
</dbReference>
<dbReference type="AlphaFoldDB" id="A0A1J1HHV2"/>
<proteinExistence type="predicted"/>
<organism evidence="2 3">
    <name type="scientific">Plasmodium relictum</name>
    <dbReference type="NCBI Taxonomy" id="85471"/>
    <lineage>
        <taxon>Eukaryota</taxon>
        <taxon>Sar</taxon>
        <taxon>Alveolata</taxon>
        <taxon>Apicomplexa</taxon>
        <taxon>Aconoidasida</taxon>
        <taxon>Haemosporida</taxon>
        <taxon>Plasmodiidae</taxon>
        <taxon>Plasmodium</taxon>
        <taxon>Plasmodium (Haemamoeba)</taxon>
    </lineage>
</organism>
<feature type="transmembrane region" description="Helical" evidence="1">
    <location>
        <begin position="198"/>
        <end position="219"/>
    </location>
</feature>
<name>A0A1J1HHV2_PLARL</name>
<dbReference type="OrthoDB" id="377302at2759"/>
<dbReference type="Proteomes" id="UP000220158">
    <property type="component" value="Chromosome 13"/>
</dbReference>
<keyword evidence="1" id="KW-0812">Transmembrane</keyword>
<dbReference type="KEGG" id="prel:PRELSG_1321100"/>
<reference evidence="2 3" key="1">
    <citation type="submission" date="2015-04" db="EMBL/GenBank/DDBJ databases">
        <authorList>
            <consortium name="Pathogen Informatics"/>
        </authorList>
    </citation>
    <scope>NUCLEOTIDE SEQUENCE [LARGE SCALE GENOMIC DNA]</scope>
    <source>
        <strain evidence="2 3">SGS1</strain>
    </source>
</reference>
<evidence type="ECO:0000313" key="2">
    <source>
        <dbReference type="EMBL" id="CRH03852.1"/>
    </source>
</evidence>
<dbReference type="SUPFAM" id="SSF81324">
    <property type="entry name" value="Voltage-gated potassium channels"/>
    <property type="match status" value="1"/>
</dbReference>
<dbReference type="GeneID" id="39738144"/>
<evidence type="ECO:0008006" key="4">
    <source>
        <dbReference type="Google" id="ProtNLM"/>
    </source>
</evidence>
<dbReference type="VEuPathDB" id="PlasmoDB:PRELSG_1321100"/>
<dbReference type="EMBL" id="LN835308">
    <property type="protein sequence ID" value="CRH03852.1"/>
    <property type="molecule type" value="Genomic_DNA"/>
</dbReference>